<reference evidence="3 4" key="1">
    <citation type="submission" date="2019-12" db="EMBL/GenBank/DDBJ databases">
        <title>Sporaefaciens musculi gen. nov., sp. nov., a novel bacterium isolated from the caecum of an obese mouse.</title>
        <authorList>
            <person name="Rasmussen T.S."/>
            <person name="Streidl T."/>
            <person name="Hitch T.C.A."/>
            <person name="Wortmann E."/>
            <person name="Deptula P."/>
            <person name="Hansen M."/>
            <person name="Nielsen D.S."/>
            <person name="Clavel T."/>
            <person name="Vogensen F.K."/>
        </authorList>
    </citation>
    <scope>NUCLEOTIDE SEQUENCE [LARGE SCALE GENOMIC DNA]</scope>
    <source>
        <strain evidence="3 4">WCA-9-b2</strain>
    </source>
</reference>
<keyword evidence="2" id="KW-0812">Transmembrane</keyword>
<accession>A0A7X3MLR5</accession>
<dbReference type="Proteomes" id="UP000460412">
    <property type="component" value="Unassembled WGS sequence"/>
</dbReference>
<evidence type="ECO:0000256" key="2">
    <source>
        <dbReference type="SAM" id="Phobius"/>
    </source>
</evidence>
<keyword evidence="2" id="KW-0472">Membrane</keyword>
<dbReference type="InterPro" id="IPR045714">
    <property type="entry name" value="DUF6070"/>
</dbReference>
<proteinExistence type="predicted"/>
<gene>
    <name evidence="3" type="ORF">GN277_25410</name>
</gene>
<keyword evidence="1" id="KW-0175">Coiled coil</keyword>
<dbReference type="RefSeq" id="WP_159755345.1">
    <property type="nucleotide sequence ID" value="NZ_WUQX01000001.1"/>
</dbReference>
<feature type="transmembrane region" description="Helical" evidence="2">
    <location>
        <begin position="12"/>
        <end position="30"/>
    </location>
</feature>
<protein>
    <submittedName>
        <fullName evidence="3">ATP F0F1 synthase subunit B</fullName>
    </submittedName>
</protein>
<name>A0A7X3MLR5_9FIRM</name>
<evidence type="ECO:0000313" key="4">
    <source>
        <dbReference type="Proteomes" id="UP000460412"/>
    </source>
</evidence>
<dbReference type="Pfam" id="PF19546">
    <property type="entry name" value="DUF6070"/>
    <property type="match status" value="1"/>
</dbReference>
<organism evidence="3 4">
    <name type="scientific">Sporofaciens musculi</name>
    <dbReference type="NCBI Taxonomy" id="2681861"/>
    <lineage>
        <taxon>Bacteria</taxon>
        <taxon>Bacillati</taxon>
        <taxon>Bacillota</taxon>
        <taxon>Clostridia</taxon>
        <taxon>Lachnospirales</taxon>
        <taxon>Lachnospiraceae</taxon>
        <taxon>Sporofaciens</taxon>
    </lineage>
</organism>
<dbReference type="EMBL" id="WUQX01000001">
    <property type="protein sequence ID" value="MXP78557.1"/>
    <property type="molecule type" value="Genomic_DNA"/>
</dbReference>
<keyword evidence="4" id="KW-1185">Reference proteome</keyword>
<evidence type="ECO:0000313" key="3">
    <source>
        <dbReference type="EMBL" id="MXP78557.1"/>
    </source>
</evidence>
<feature type="coiled-coil region" evidence="1">
    <location>
        <begin position="52"/>
        <end position="79"/>
    </location>
</feature>
<dbReference type="AlphaFoldDB" id="A0A7X3MLR5"/>
<sequence length="433" mass="50039">MEDVKWLLKKYGFLIVLMVVIVVICSIIFGKRGSEKNAEEVWEPPVEIPFSNENEILSNNIAEENIEESETESESKSDTESSLWFLPQAENCLITESEKDELKDRAMEAAGQVKDVYKDIELEEGVSYGSNIKEFTKEQRREAVALLGNAGFVSVTEDTNMENYEEIEDFYAAYMEKRDVMVTIYEVNRDGLIGAVTFIYRDNRLQTYYVGIGWQEGGIPEIKDTLVSDIAEINLTEKGYFIYAYENPIAHSSLRQYWRIKPLSDKCRELTAKYVYGLSYVNYNVLVTNWDSKNVEDILMPCMFEDIYRIYTGEILRTENWRIPADIYEKIMTTCFPVSIEQLREKCGYDEDSNSYEYEMIFASQYPPFGEVIDYTENPDGTITLVVDGVWADYNSDRAFTNTIVVQPFDDGTFRYLSNSIEQKELEVPKGGR</sequence>
<keyword evidence="2" id="KW-1133">Transmembrane helix</keyword>
<comment type="caution">
    <text evidence="3">The sequence shown here is derived from an EMBL/GenBank/DDBJ whole genome shotgun (WGS) entry which is preliminary data.</text>
</comment>
<evidence type="ECO:0000256" key="1">
    <source>
        <dbReference type="SAM" id="Coils"/>
    </source>
</evidence>